<evidence type="ECO:0000259" key="9">
    <source>
        <dbReference type="Pfam" id="PF00534"/>
    </source>
</evidence>
<feature type="binding site" evidence="7">
    <location>
        <position position="175"/>
    </location>
    <ligand>
        <name>1D-myo-inositol 3-phosphate</name>
        <dbReference type="ChEBI" id="CHEBI:58401"/>
    </ligand>
</feature>
<dbReference type="InterPro" id="IPR017814">
    <property type="entry name" value="Mycothiol_biosynthesis_MshA"/>
</dbReference>
<dbReference type="Pfam" id="PF00534">
    <property type="entry name" value="Glycos_transf_1"/>
    <property type="match status" value="1"/>
</dbReference>
<evidence type="ECO:0000313" key="11">
    <source>
        <dbReference type="EMBL" id="OHV38746.1"/>
    </source>
</evidence>
<dbReference type="InterPro" id="IPR028098">
    <property type="entry name" value="Glyco_trans_4-like_N"/>
</dbReference>
<dbReference type="SUPFAM" id="SSF53756">
    <property type="entry name" value="UDP-Glycosyltransferase/glycogen phosphorylase"/>
    <property type="match status" value="1"/>
</dbReference>
<dbReference type="Gene3D" id="3.40.50.2000">
    <property type="entry name" value="Glycogen Phosphorylase B"/>
    <property type="match status" value="2"/>
</dbReference>
<feature type="domain" description="Glycosyltransferase subfamily 4-like N-terminal" evidence="10">
    <location>
        <begin position="42"/>
        <end position="217"/>
    </location>
</feature>
<dbReference type="AlphaFoldDB" id="A0A1S1QYP9"/>
<dbReference type="GO" id="GO:0008375">
    <property type="term" value="F:acetylglucosaminyltransferase activity"/>
    <property type="evidence" value="ECO:0007669"/>
    <property type="project" value="UniProtKB-UniRule"/>
</dbReference>
<reference evidence="12" key="1">
    <citation type="submission" date="2016-07" db="EMBL/GenBank/DDBJ databases">
        <title>Sequence Frankia sp. strain CcI1.17.</title>
        <authorList>
            <person name="Ghodhbane-Gtari F."/>
            <person name="Swanson E."/>
            <person name="Gueddou A."/>
            <person name="Morris K."/>
            <person name="Hezbri K."/>
            <person name="Ktari A."/>
            <person name="Nouioui I."/>
            <person name="Abebe-Akele F."/>
            <person name="Simpson S."/>
            <person name="Thomas K."/>
            <person name="Gtari M."/>
            <person name="Tisa L.S."/>
            <person name="Hurst S."/>
        </authorList>
    </citation>
    <scope>NUCLEOTIDE SEQUENCE [LARGE SCALE GENOMIC DNA]</scope>
    <source>
        <strain evidence="12">Cc1.17</strain>
    </source>
</reference>
<protein>
    <recommendedName>
        <fullName evidence="7">D-inositol-3-phosphate glycosyltransferase</fullName>
        <ecNumber evidence="7">2.4.1.250</ecNumber>
    </recommendedName>
    <alternativeName>
        <fullName evidence="7">N-acetylglucosamine-inositol-phosphate N-acetylglucosaminyltransferase</fullName>
        <shortName evidence="7">GlcNAc-Ins-P N-acetylglucosaminyltransferase</shortName>
    </alternativeName>
</protein>
<keyword evidence="4 7" id="KW-0479">Metal-binding</keyword>
<dbReference type="OrthoDB" id="9810929at2"/>
<keyword evidence="12" id="KW-1185">Reference proteome</keyword>
<evidence type="ECO:0000256" key="2">
    <source>
        <dbReference type="ARBA" id="ARBA00022676"/>
    </source>
</evidence>
<proteinExistence type="inferred from homology"/>
<dbReference type="InterPro" id="IPR001296">
    <property type="entry name" value="Glyco_trans_1"/>
</dbReference>
<dbReference type="HAMAP" id="MF_01695">
    <property type="entry name" value="MshA"/>
    <property type="match status" value="1"/>
</dbReference>
<dbReference type="EMBL" id="MBLM01000108">
    <property type="protein sequence ID" value="OHV38746.1"/>
    <property type="molecule type" value="Genomic_DNA"/>
</dbReference>
<dbReference type="InterPro" id="IPR050194">
    <property type="entry name" value="Glycosyltransferase_grp1"/>
</dbReference>
<dbReference type="Pfam" id="PF13579">
    <property type="entry name" value="Glyco_trans_4_4"/>
    <property type="match status" value="1"/>
</dbReference>
<comment type="subunit">
    <text evidence="7">Homodimer.</text>
</comment>
<evidence type="ECO:0000256" key="7">
    <source>
        <dbReference type="HAMAP-Rule" id="MF_01695"/>
    </source>
</evidence>
<feature type="binding site" evidence="7">
    <location>
        <begin position="40"/>
        <end position="45"/>
    </location>
    <ligand>
        <name>1D-myo-inositol 3-phosphate</name>
        <dbReference type="ChEBI" id="CHEBI:58401"/>
    </ligand>
</feature>
<evidence type="ECO:0000259" key="10">
    <source>
        <dbReference type="Pfam" id="PF13579"/>
    </source>
</evidence>
<feature type="compositionally biased region" description="Basic and acidic residues" evidence="8">
    <location>
        <begin position="221"/>
        <end position="243"/>
    </location>
</feature>
<evidence type="ECO:0000313" key="12">
    <source>
        <dbReference type="Proteomes" id="UP000179627"/>
    </source>
</evidence>
<keyword evidence="5 7" id="KW-0460">Magnesium</keyword>
<comment type="caution">
    <text evidence="11">The sequence shown here is derived from an EMBL/GenBank/DDBJ whole genome shotgun (WGS) entry which is preliminary data.</text>
</comment>
<evidence type="ECO:0000256" key="8">
    <source>
        <dbReference type="SAM" id="MobiDB-lite"/>
    </source>
</evidence>
<comment type="similarity">
    <text evidence="1 7">Belongs to the glycosyltransferase group 1 family. MshA subfamily.</text>
</comment>
<feature type="binding site" evidence="7">
    <location>
        <position position="334"/>
    </location>
    <ligand>
        <name>UDP-N-acetyl-alpha-D-glucosamine</name>
        <dbReference type="ChEBI" id="CHEBI:57705"/>
    </ligand>
</feature>
<dbReference type="GO" id="GO:0102710">
    <property type="term" value="F:D-inositol-3-phosphate glycosyltransferase activity"/>
    <property type="evidence" value="ECO:0007669"/>
    <property type="project" value="UniProtKB-EC"/>
</dbReference>
<feature type="binding site" evidence="7">
    <location>
        <position position="273"/>
    </location>
    <ligand>
        <name>UDP-N-acetyl-alpha-D-glucosamine</name>
        <dbReference type="ChEBI" id="CHEBI:57705"/>
    </ligand>
</feature>
<feature type="binding site" evidence="7">
    <location>
        <position position="29"/>
    </location>
    <ligand>
        <name>1D-myo-inositol 3-phosphate</name>
        <dbReference type="ChEBI" id="CHEBI:58401"/>
    </ligand>
</feature>
<keyword evidence="2 7" id="KW-0328">Glycosyltransferase</keyword>
<gene>
    <name evidence="7" type="primary">mshA</name>
    <name evidence="11" type="ORF">CC117_03180</name>
</gene>
<feature type="binding site" evidence="7">
    <location>
        <position position="356"/>
    </location>
    <ligand>
        <name>UDP-N-acetyl-alpha-D-glucosamine</name>
        <dbReference type="ChEBI" id="CHEBI:57705"/>
    </ligand>
</feature>
<feature type="binding site" evidence="7">
    <location>
        <position position="344"/>
    </location>
    <ligand>
        <name>Mg(2+)</name>
        <dbReference type="ChEBI" id="CHEBI:18420"/>
    </ligand>
</feature>
<evidence type="ECO:0000256" key="3">
    <source>
        <dbReference type="ARBA" id="ARBA00022679"/>
    </source>
</evidence>
<feature type="binding site" evidence="7">
    <location>
        <position position="346"/>
    </location>
    <ligand>
        <name>Mg(2+)</name>
        <dbReference type="ChEBI" id="CHEBI:18420"/>
    </ligand>
</feature>
<evidence type="ECO:0000256" key="5">
    <source>
        <dbReference type="ARBA" id="ARBA00022842"/>
    </source>
</evidence>
<feature type="binding site" evidence="7">
    <location>
        <position position="155"/>
    </location>
    <ligand>
        <name>1D-myo-inositol 3-phosphate</name>
        <dbReference type="ChEBI" id="CHEBI:58401"/>
    </ligand>
</feature>
<dbReference type="RefSeq" id="WP_071083782.1">
    <property type="nucleotide sequence ID" value="NZ_MBLM01000108.1"/>
</dbReference>
<dbReference type="GO" id="GO:0000287">
    <property type="term" value="F:magnesium ion binding"/>
    <property type="evidence" value="ECO:0007669"/>
    <property type="project" value="UniProtKB-UniRule"/>
</dbReference>
<evidence type="ECO:0000256" key="1">
    <source>
        <dbReference type="ARBA" id="ARBA00008449"/>
    </source>
</evidence>
<dbReference type="GO" id="GO:0010125">
    <property type="term" value="P:mycothiol biosynthetic process"/>
    <property type="evidence" value="ECO:0007669"/>
    <property type="project" value="UniProtKB-UniRule"/>
</dbReference>
<organism evidence="11 12">
    <name type="scientific">Parafrankia colletiae</name>
    <dbReference type="NCBI Taxonomy" id="573497"/>
    <lineage>
        <taxon>Bacteria</taxon>
        <taxon>Bacillati</taxon>
        <taxon>Actinomycetota</taxon>
        <taxon>Actinomycetes</taxon>
        <taxon>Frankiales</taxon>
        <taxon>Frankiaceae</taxon>
        <taxon>Parafrankia</taxon>
    </lineage>
</organism>
<comment type="function">
    <text evidence="7">Catalyzes the transfer of a N-acetyl-glucosamine moiety to 1D-myo-inositol 3-phosphate to produce 1D-myo-inositol 2-acetamido-2-deoxy-glucopyranoside 3-phosphate in the mycothiol biosynthesis pathway.</text>
</comment>
<feature type="binding site" evidence="7">
    <location>
        <position position="364"/>
    </location>
    <ligand>
        <name>UDP-N-acetyl-alpha-D-glucosamine</name>
        <dbReference type="ChEBI" id="CHEBI:57705"/>
    </ligand>
</feature>
<feature type="binding site" evidence="7">
    <location>
        <position position="98"/>
    </location>
    <ligand>
        <name>1D-myo-inositol 3-phosphate</name>
        <dbReference type="ChEBI" id="CHEBI:58401"/>
    </ligand>
</feature>
<sequence length="455" mass="48211">MHLVDGMPPARGEGVRLRKPSRVAMLSMHTSPLEQPGTGDAGGMNVYIIELARQLAALGTEVEVFTRAVSSRLPPTAEIVPGVTVRHVPAGPYEDIGRAELPAWLCAFTADVLRTEAGYEAGWFDVVHSHYWLSGQVGRSVARRWGVPLVHTSHTLAKVKNASLADGDRPEPELRLRGEQAVIDSASRLIASTQTERRHLTDLYGAAPSRVDVVAPGVDLDVFRPDGPRPPGGDDRGASDRGPDSGARAARVRLGFDPDTQILLFVGRIQPLKAPDVLLAAAADLIHRDPRRRGRLAVVVVGGPSGSGLERPDSLVKLAAELGIADIVHFQPPVPQEQLADWYRAATAVVVPSHSESFGLVAVEAQACGTPVVAAAVGGLCTAVEHGTSGVLVHGWNPADYADALERILTEERWRRHLSAGARARAAGFGWSATARGVLASYQAAATAVPRALAG</sequence>
<feature type="binding site" evidence="7">
    <location>
        <position position="268"/>
    </location>
    <ligand>
        <name>UDP-N-acetyl-alpha-D-glucosamine</name>
        <dbReference type="ChEBI" id="CHEBI:57705"/>
    </ligand>
</feature>
<comment type="catalytic activity">
    <reaction evidence="6 7">
        <text>1D-myo-inositol 3-phosphate + UDP-N-acetyl-alpha-D-glucosamine = 1D-myo-inositol 2-acetamido-2-deoxy-alpha-D-glucopyranoside 3-phosphate + UDP + H(+)</text>
        <dbReference type="Rhea" id="RHEA:26188"/>
        <dbReference type="ChEBI" id="CHEBI:15378"/>
        <dbReference type="ChEBI" id="CHEBI:57705"/>
        <dbReference type="ChEBI" id="CHEBI:58223"/>
        <dbReference type="ChEBI" id="CHEBI:58401"/>
        <dbReference type="ChEBI" id="CHEBI:58892"/>
        <dbReference type="EC" id="2.4.1.250"/>
    </reaction>
</comment>
<feature type="binding site" evidence="7">
    <location>
        <position position="43"/>
    </location>
    <ligand>
        <name>UDP-N-acetyl-alpha-D-glucosamine</name>
        <dbReference type="ChEBI" id="CHEBI:57705"/>
    </ligand>
</feature>
<accession>A0A1S1QYP9</accession>
<dbReference type="PANTHER" id="PTHR45947:SF3">
    <property type="entry name" value="SULFOQUINOVOSYL TRANSFERASE SQD2"/>
    <property type="match status" value="1"/>
</dbReference>
<feature type="domain" description="Glycosyl transferase family 1" evidence="9">
    <location>
        <begin position="251"/>
        <end position="424"/>
    </location>
</feature>
<feature type="region of interest" description="Disordered" evidence="8">
    <location>
        <begin position="221"/>
        <end position="247"/>
    </location>
</feature>
<dbReference type="NCBIfam" id="TIGR03449">
    <property type="entry name" value="mycothiol_MshA"/>
    <property type="match status" value="1"/>
</dbReference>
<evidence type="ECO:0000256" key="6">
    <source>
        <dbReference type="ARBA" id="ARBA00048131"/>
    </source>
</evidence>
<feature type="binding site" evidence="7">
    <location>
        <position position="131"/>
    </location>
    <ligand>
        <name>1D-myo-inositol 3-phosphate</name>
        <dbReference type="ChEBI" id="CHEBI:58401"/>
    </ligand>
</feature>
<name>A0A1S1QYP9_9ACTN</name>
<dbReference type="PANTHER" id="PTHR45947">
    <property type="entry name" value="SULFOQUINOVOSYL TRANSFERASE SQD2"/>
    <property type="match status" value="1"/>
</dbReference>
<feature type="binding site" evidence="7">
    <location>
        <position position="343"/>
    </location>
    <ligand>
        <name>Mg(2+)</name>
        <dbReference type="ChEBI" id="CHEBI:18420"/>
    </ligand>
</feature>
<feature type="binding site" evidence="7">
    <location>
        <begin position="35"/>
        <end position="36"/>
    </location>
    <ligand>
        <name>UDP-N-acetyl-alpha-D-glucosamine</name>
        <dbReference type="ChEBI" id="CHEBI:57705"/>
    </ligand>
</feature>
<evidence type="ECO:0000256" key="4">
    <source>
        <dbReference type="ARBA" id="ARBA00022723"/>
    </source>
</evidence>
<dbReference type="Proteomes" id="UP000179627">
    <property type="component" value="Unassembled WGS sequence"/>
</dbReference>
<keyword evidence="3 7" id="KW-0808">Transferase</keyword>
<feature type="binding site" evidence="7">
    <location>
        <position position="370"/>
    </location>
    <ligand>
        <name>Mg(2+)</name>
        <dbReference type="ChEBI" id="CHEBI:18420"/>
    </ligand>
</feature>
<dbReference type="EC" id="2.4.1.250" evidence="7"/>